<dbReference type="PANTHER" id="PTHR14659">
    <property type="entry name" value="ALPHA- AND GAMMA-ADAPTIN-BINDING PROTEIN P34"/>
    <property type="match status" value="1"/>
</dbReference>
<dbReference type="Pfam" id="PF10199">
    <property type="entry name" value="Adaptin_binding"/>
    <property type="match status" value="1"/>
</dbReference>
<feature type="region of interest" description="Disordered" evidence="1">
    <location>
        <begin position="130"/>
        <end position="150"/>
    </location>
</feature>
<feature type="compositionally biased region" description="Polar residues" evidence="1">
    <location>
        <begin position="71"/>
        <end position="83"/>
    </location>
</feature>
<feature type="region of interest" description="Disordered" evidence="1">
    <location>
        <begin position="311"/>
        <end position="334"/>
    </location>
</feature>
<organism evidence="2 3">
    <name type="scientific">Discostella pseudostelligera</name>
    <dbReference type="NCBI Taxonomy" id="259834"/>
    <lineage>
        <taxon>Eukaryota</taxon>
        <taxon>Sar</taxon>
        <taxon>Stramenopiles</taxon>
        <taxon>Ochrophyta</taxon>
        <taxon>Bacillariophyta</taxon>
        <taxon>Coscinodiscophyceae</taxon>
        <taxon>Thalassiosirophycidae</taxon>
        <taxon>Stephanodiscales</taxon>
        <taxon>Stephanodiscaceae</taxon>
        <taxon>Discostella</taxon>
    </lineage>
</organism>
<feature type="region of interest" description="Disordered" evidence="1">
    <location>
        <begin position="68"/>
        <end position="98"/>
    </location>
</feature>
<feature type="compositionally biased region" description="Polar residues" evidence="1">
    <location>
        <begin position="359"/>
        <end position="371"/>
    </location>
</feature>
<feature type="compositionally biased region" description="Acidic residues" evidence="1">
    <location>
        <begin position="312"/>
        <end position="327"/>
    </location>
</feature>
<feature type="region of interest" description="Disordered" evidence="1">
    <location>
        <begin position="353"/>
        <end position="389"/>
    </location>
</feature>
<feature type="region of interest" description="Disordered" evidence="1">
    <location>
        <begin position="408"/>
        <end position="427"/>
    </location>
</feature>
<comment type="caution">
    <text evidence="2">The sequence shown here is derived from an EMBL/GenBank/DDBJ whole genome shotgun (WGS) entry which is preliminary data.</text>
</comment>
<name>A0ABD3M296_9STRA</name>
<dbReference type="PANTHER" id="PTHR14659:SF1">
    <property type="entry name" value="ALPHA- AND GAMMA-ADAPTIN-BINDING PROTEIN P34"/>
    <property type="match status" value="1"/>
</dbReference>
<protein>
    <submittedName>
        <fullName evidence="2">Uncharacterized protein</fullName>
    </submittedName>
</protein>
<dbReference type="Proteomes" id="UP001530293">
    <property type="component" value="Unassembled WGS sequence"/>
</dbReference>
<proteinExistence type="predicted"/>
<keyword evidence="3" id="KW-1185">Reference proteome</keyword>
<dbReference type="AlphaFoldDB" id="A0ABD3M296"/>
<reference evidence="2 3" key="1">
    <citation type="submission" date="2024-10" db="EMBL/GenBank/DDBJ databases">
        <title>Updated reference genomes for cyclostephanoid diatoms.</title>
        <authorList>
            <person name="Roberts W.R."/>
            <person name="Alverson A.J."/>
        </authorList>
    </citation>
    <scope>NUCLEOTIDE SEQUENCE [LARGE SCALE GENOMIC DNA]</scope>
    <source>
        <strain evidence="2 3">AJA232-27</strain>
    </source>
</reference>
<sequence>MSNYSILRIGPIFDLGVDDNSGGGCGSSNKSMNGISSSTAAVLLRDAILCHFRRNSAHLLVLGTGGGEVAQSATSTNKTNITTADKDDDDDSRNNFNSSITSRDNNILSISNRYFDAQVILLGLDEPINNNSNNSKRNEPQFAQQQNGNDIDEASIESLSTYHREDGVILIFNDDDHLSTSKNSSTTTFDSLDRIHSNIVTPRRTINSNNKHTTMVEGVGDLLRLCIGTTSTTTTKKITEEEYSRRILWCLDHGYEYIQVDLSQSDWQTIGFNERDKDGYARVIEAIETCMWSCHVMKTTTETKTKMAVDEEKLDNEQEQEEEEEAVGDQLTSTLLNDTEREKAAVASLMNGILHNDNDNPTSSKEGSVNLRNHRPQHQQQPQVPPSRRHDEELAFHQLEQLLSEAKSIREASTSNSMSDEERRERAVDTALKLMDLLEHLGLDEEEDDDEDDQNDST</sequence>
<accession>A0ABD3M296</accession>
<evidence type="ECO:0000313" key="3">
    <source>
        <dbReference type="Proteomes" id="UP001530293"/>
    </source>
</evidence>
<dbReference type="InterPro" id="IPR019341">
    <property type="entry name" value="Alpha/Gamma-adaptin-bd_p34"/>
</dbReference>
<evidence type="ECO:0000256" key="1">
    <source>
        <dbReference type="SAM" id="MobiDB-lite"/>
    </source>
</evidence>
<dbReference type="Gene3D" id="3.40.50.11960">
    <property type="match status" value="1"/>
</dbReference>
<gene>
    <name evidence="2" type="ORF">ACHAWU_008927</name>
</gene>
<evidence type="ECO:0000313" key="2">
    <source>
        <dbReference type="EMBL" id="KAL3757812.1"/>
    </source>
</evidence>
<dbReference type="EMBL" id="JALLBG020000251">
    <property type="protein sequence ID" value="KAL3757812.1"/>
    <property type="molecule type" value="Genomic_DNA"/>
</dbReference>